<evidence type="ECO:0000313" key="6">
    <source>
        <dbReference type="EMBL" id="AYW48111.1"/>
    </source>
</evidence>
<dbReference type="SUPFAM" id="SSF53098">
    <property type="entry name" value="Ribonuclease H-like"/>
    <property type="match status" value="1"/>
</dbReference>
<evidence type="ECO:0000259" key="1">
    <source>
        <dbReference type="Pfam" id="PF01609"/>
    </source>
</evidence>
<dbReference type="Proteomes" id="UP000268310">
    <property type="component" value="Chromosome"/>
</dbReference>
<dbReference type="Proteomes" id="UP001157039">
    <property type="component" value="Unassembled WGS sequence"/>
</dbReference>
<evidence type="ECO:0000313" key="15">
    <source>
        <dbReference type="Proteomes" id="UP000268310"/>
    </source>
</evidence>
<dbReference type="GO" id="GO:0003677">
    <property type="term" value="F:DNA binding"/>
    <property type="evidence" value="ECO:0007669"/>
    <property type="project" value="InterPro"/>
</dbReference>
<dbReference type="KEGG" id="too:C7K38_04225"/>
<evidence type="ECO:0000313" key="4">
    <source>
        <dbReference type="EMBL" id="AYW47657.1"/>
    </source>
</evidence>
<dbReference type="EMBL" id="BSUW01000001">
    <property type="protein sequence ID" value="GMA72342.1"/>
    <property type="molecule type" value="Genomic_DNA"/>
</dbReference>
<organism evidence="9 16">
    <name type="scientific">Tetragenococcus osmophilus</name>
    <dbReference type="NCBI Taxonomy" id="526944"/>
    <lineage>
        <taxon>Bacteria</taxon>
        <taxon>Bacillati</taxon>
        <taxon>Bacillota</taxon>
        <taxon>Bacilli</taxon>
        <taxon>Lactobacillales</taxon>
        <taxon>Enterococcaceae</taxon>
        <taxon>Tetragenococcus</taxon>
    </lineage>
</organism>
<dbReference type="InterPro" id="IPR047654">
    <property type="entry name" value="IS1634_transpos"/>
</dbReference>
<reference evidence="2" key="3">
    <citation type="submission" date="2018-03" db="EMBL/GenBank/DDBJ databases">
        <authorList>
            <person name="Jeon C.O."/>
        </authorList>
    </citation>
    <scope>NUCLEOTIDE SEQUENCE</scope>
    <source>
        <strain evidence="2">JCM 31126</strain>
    </source>
</reference>
<dbReference type="GO" id="GO:0006313">
    <property type="term" value="P:DNA transposition"/>
    <property type="evidence" value="ECO:0007669"/>
    <property type="project" value="InterPro"/>
</dbReference>
<dbReference type="EMBL" id="BSUW01000001">
    <property type="protein sequence ID" value="GMA72225.1"/>
    <property type="molecule type" value="Genomic_DNA"/>
</dbReference>
<dbReference type="PANTHER" id="PTHR34614">
    <property type="match status" value="1"/>
</dbReference>
<evidence type="ECO:0000313" key="2">
    <source>
        <dbReference type="EMBL" id="AYW46903.1"/>
    </source>
</evidence>
<dbReference type="EMBL" id="CP027783">
    <property type="protein sequence ID" value="AYW46903.1"/>
    <property type="molecule type" value="Genomic_DNA"/>
</dbReference>
<evidence type="ECO:0000313" key="3">
    <source>
        <dbReference type="EMBL" id="AYW46979.1"/>
    </source>
</evidence>
<dbReference type="AlphaFoldDB" id="A0A3G5F9C4"/>
<dbReference type="InterPro" id="IPR002559">
    <property type="entry name" value="Transposase_11"/>
</dbReference>
<reference evidence="2 15" key="1">
    <citation type="journal article" date="2012" name="Int. J. Syst. Evol. Microbiol.">
        <title>Characterization of Tetragenococcus strains from sugar thick juice reveals a novel species, Tetragenococcus osmophilus sp. nov., and divides Tetragenococcus halophilus into two subspecies, T. halophilus subsp. halophilus subsp. nov. and T. halophilus subsp. flandriensis subsp. nov.</title>
        <authorList>
            <person name="Juste A."/>
            <person name="Van Trappen S."/>
            <person name="Verreth C."/>
            <person name="Cleenwerck I."/>
            <person name="De Vos P."/>
            <person name="Lievens B."/>
            <person name="Willems K.A."/>
        </authorList>
    </citation>
    <scope>NUCLEOTIDE SEQUENCE [LARGE SCALE GENOMIC DNA]</scope>
    <source>
        <strain evidence="2 15">JCM 31126</strain>
    </source>
</reference>
<dbReference type="EMBL" id="CP027783">
    <property type="protein sequence ID" value="AYW48258.1"/>
    <property type="molecule type" value="Genomic_DNA"/>
</dbReference>
<dbReference type="EMBL" id="BSUW01000001">
    <property type="protein sequence ID" value="GMA71192.1"/>
    <property type="molecule type" value="Genomic_DNA"/>
</dbReference>
<gene>
    <name evidence="2" type="ORF">C7K38_00080</name>
    <name evidence="3" type="ORF">C7K38_00495</name>
    <name evidence="4" type="ORF">C7K38_04225</name>
    <name evidence="5" type="ORF">C7K38_06285</name>
    <name evidence="6" type="ORF">C7K38_06845</name>
    <name evidence="7" type="ORF">C7K38_07650</name>
    <name evidence="8" type="ORF">GCM10025885_02410</name>
    <name evidence="9" type="ORF">GCM10025885_03270</name>
    <name evidence="10" type="ORF">GCM10025885_03380</name>
    <name evidence="11" type="ORF">GCM10025885_11050</name>
    <name evidence="12" type="ORF">GCM10025885_12740</name>
    <name evidence="13" type="ORF">GCM10025885_13910</name>
    <name evidence="14" type="ORF">GCM10025885_17880</name>
</gene>
<dbReference type="OrthoDB" id="9767746at2"/>
<dbReference type="EMBL" id="BSUW01000001">
    <property type="protein sequence ID" value="GMA71278.1"/>
    <property type="molecule type" value="Genomic_DNA"/>
</dbReference>
<dbReference type="Pfam" id="PF01609">
    <property type="entry name" value="DDE_Tnp_1"/>
    <property type="match status" value="1"/>
</dbReference>
<evidence type="ECO:0000313" key="5">
    <source>
        <dbReference type="EMBL" id="AYW48005.1"/>
    </source>
</evidence>
<evidence type="ECO:0000313" key="13">
    <source>
        <dbReference type="EMBL" id="GMA72342.1"/>
    </source>
</evidence>
<reference evidence="9 16" key="2">
    <citation type="journal article" date="2014" name="Int. J. Syst. Evol. Microbiol.">
        <title>Complete genome sequence of Corynebacterium casei LMG S-19264T (=DSM 44701T), isolated from a smear-ripened cheese.</title>
        <authorList>
            <consortium name="US DOE Joint Genome Institute (JGI-PGF)"/>
            <person name="Walter F."/>
            <person name="Albersmeier A."/>
            <person name="Kalinowski J."/>
            <person name="Ruckert C."/>
        </authorList>
    </citation>
    <scope>NUCLEOTIDE SEQUENCE [LARGE SCALE GENOMIC DNA]</scope>
    <source>
        <strain evidence="9 16">NBRC 114545</strain>
    </source>
</reference>
<proteinExistence type="predicted"/>
<evidence type="ECO:0000313" key="9">
    <source>
        <dbReference type="EMBL" id="GMA71278.1"/>
    </source>
</evidence>
<dbReference type="EMBL" id="BSUW01000001">
    <property type="protein sequence ID" value="GMA72056.1"/>
    <property type="molecule type" value="Genomic_DNA"/>
</dbReference>
<dbReference type="EMBL" id="CP027783">
    <property type="protein sequence ID" value="AYW48005.1"/>
    <property type="molecule type" value="Genomic_DNA"/>
</dbReference>
<dbReference type="EMBL" id="CP027783">
    <property type="protein sequence ID" value="AYW46979.1"/>
    <property type="molecule type" value="Genomic_DNA"/>
</dbReference>
<feature type="domain" description="Transposase IS4-like" evidence="1">
    <location>
        <begin position="208"/>
        <end position="497"/>
    </location>
</feature>
<evidence type="ECO:0000313" key="10">
    <source>
        <dbReference type="EMBL" id="GMA71289.1"/>
    </source>
</evidence>
<dbReference type="EMBL" id="CP027783">
    <property type="protein sequence ID" value="AYW48111.1"/>
    <property type="molecule type" value="Genomic_DNA"/>
</dbReference>
<evidence type="ECO:0000313" key="11">
    <source>
        <dbReference type="EMBL" id="GMA72056.1"/>
    </source>
</evidence>
<dbReference type="KEGG" id="too:C7K38_06285"/>
<reference evidence="9" key="4">
    <citation type="submission" date="2023-02" db="EMBL/GenBank/DDBJ databases">
        <authorList>
            <person name="Sun Q."/>
            <person name="Mori K."/>
        </authorList>
    </citation>
    <scope>NUCLEOTIDE SEQUENCE</scope>
    <source>
        <strain evidence="9">NBRC 114545</strain>
    </source>
</reference>
<dbReference type="EMBL" id="BSUW01000001">
    <property type="protein sequence ID" value="GMA72739.1"/>
    <property type="molecule type" value="Genomic_DNA"/>
</dbReference>
<dbReference type="PANTHER" id="PTHR34614:SF2">
    <property type="entry name" value="TRANSPOSASE IS4-LIKE DOMAIN-CONTAINING PROTEIN"/>
    <property type="match status" value="1"/>
</dbReference>
<evidence type="ECO:0000313" key="7">
    <source>
        <dbReference type="EMBL" id="AYW48258.1"/>
    </source>
</evidence>
<keyword evidence="15" id="KW-1185">Reference proteome</keyword>
<evidence type="ECO:0000313" key="8">
    <source>
        <dbReference type="EMBL" id="GMA71192.1"/>
    </source>
</evidence>
<accession>A0A3G5F9C4</accession>
<protein>
    <submittedName>
        <fullName evidence="2">Transposase</fullName>
    </submittedName>
</protein>
<dbReference type="KEGG" id="too:C7K38_00080"/>
<evidence type="ECO:0000313" key="16">
    <source>
        <dbReference type="Proteomes" id="UP001157039"/>
    </source>
</evidence>
<evidence type="ECO:0000313" key="12">
    <source>
        <dbReference type="EMBL" id="GMA72225.1"/>
    </source>
</evidence>
<dbReference type="NCBIfam" id="NF033559">
    <property type="entry name" value="transpos_IS1634"/>
    <property type="match status" value="1"/>
</dbReference>
<dbReference type="KEGG" id="too:C7K38_00495"/>
<name>A0A3G5F9C4_9ENTE</name>
<dbReference type="InterPro" id="IPR012337">
    <property type="entry name" value="RNaseH-like_sf"/>
</dbReference>
<dbReference type="GO" id="GO:0004803">
    <property type="term" value="F:transposase activity"/>
    <property type="evidence" value="ECO:0007669"/>
    <property type="project" value="InterPro"/>
</dbReference>
<dbReference type="RefSeq" id="WP_123933711.1">
    <property type="nucleotide sequence ID" value="NZ_BSUW01000001.1"/>
</dbReference>
<dbReference type="EMBL" id="CP027783">
    <property type="protein sequence ID" value="AYW47657.1"/>
    <property type="molecule type" value="Genomic_DNA"/>
</dbReference>
<sequence>MRVQVSKSKNSESLYISKAVRIDGKSTSKVVERLGTLEEVKQKAQGQDPYEWARERAKVLTEQEKNQAREVLVKFSPHKQISANQQVSFNGGYLFLQQLYYQLGLDKICATIQSQYKTTFDLNAVLSQLIYSRILFPGSKQQAFHKKDKYLESPSLDLQHFYRALEILAKENDLIQAQLYKNSRKVVDRNTQILYYDCTNFFFEIEQEDPFRKYGKSKENRPNPIVQMGLFIDGNGVPLAFDLSSGNTNEQGTLKPLEKKILQDFSLSKMVICTDAGLSSTENRKFNNVQNRAFITTQSVKKLKKHLKDWALGQTGWKIVGDSSSKEYTLREVDALGAKKQTFFKERWIHEDGLEQRMIVSYSLKYKEYQEKIRQRQVERAEKLIQSGQKLPKKKNSNDVKRFIKRTSVTQEGEKAEKDVLSLDTSVIEEEARYDGFYAVCTNLNDPVEKIIQVNHQRWEIEETFRIMKSEFDARPVYLSREDRIRAHFITCFMAMMIFRLLEKRLDSPDSYCEIIETLREMNFYQITGEGVIPTYTRTDLTDRLHEQAGFRTDYQILPQKSLKKIFKQTKSGNITTF</sequence>
<dbReference type="EMBL" id="BSUW01000001">
    <property type="protein sequence ID" value="GMA71289.1"/>
    <property type="molecule type" value="Genomic_DNA"/>
</dbReference>
<evidence type="ECO:0000313" key="14">
    <source>
        <dbReference type="EMBL" id="GMA72739.1"/>
    </source>
</evidence>